<keyword evidence="3" id="KW-1185">Reference proteome</keyword>
<dbReference type="RefSeq" id="WP_162837749.1">
    <property type="nucleotide sequence ID" value="NZ_BJOL01000020.1"/>
</dbReference>
<evidence type="ECO:0008006" key="4">
    <source>
        <dbReference type="Google" id="ProtNLM"/>
    </source>
</evidence>
<dbReference type="GeneID" id="87589184"/>
<keyword evidence="1" id="KW-0812">Transmembrane</keyword>
<proteinExistence type="predicted"/>
<protein>
    <recommendedName>
        <fullName evidence="4">YtzI protein</fullName>
    </recommendedName>
</protein>
<gene>
    <name evidence="2" type="ORF">BFO01nite_36690</name>
</gene>
<evidence type="ECO:0000256" key="1">
    <source>
        <dbReference type="SAM" id="Phobius"/>
    </source>
</evidence>
<dbReference type="Proteomes" id="UP000319498">
    <property type="component" value="Unassembled WGS sequence"/>
</dbReference>
<accession>A0ABQ0T885</accession>
<keyword evidence="1" id="KW-0472">Membrane</keyword>
<sequence length="52" mass="5691">MTTGFIVALVLIFIVIIGATILVTNKAYSRKPEQIDPILSSKDTAGNKERDQ</sequence>
<reference evidence="2 3" key="1">
    <citation type="submission" date="2019-06" db="EMBL/GenBank/DDBJ databases">
        <title>Whole genome shotgun sequence of Brevibacillus formosus NBRC 15716.</title>
        <authorList>
            <person name="Hosoyama A."/>
            <person name="Uohara A."/>
            <person name="Ohji S."/>
            <person name="Ichikawa N."/>
        </authorList>
    </citation>
    <scope>NUCLEOTIDE SEQUENCE [LARGE SCALE GENOMIC DNA]</scope>
    <source>
        <strain evidence="2 3">NBRC 15716</strain>
    </source>
</reference>
<comment type="caution">
    <text evidence="2">The sequence shown here is derived from an EMBL/GenBank/DDBJ whole genome shotgun (WGS) entry which is preliminary data.</text>
</comment>
<name>A0ABQ0T885_9BACL</name>
<dbReference type="EMBL" id="BJOL01000020">
    <property type="protein sequence ID" value="GED59537.1"/>
    <property type="molecule type" value="Genomic_DNA"/>
</dbReference>
<evidence type="ECO:0000313" key="3">
    <source>
        <dbReference type="Proteomes" id="UP000319498"/>
    </source>
</evidence>
<evidence type="ECO:0000313" key="2">
    <source>
        <dbReference type="EMBL" id="GED59537.1"/>
    </source>
</evidence>
<organism evidence="2 3">
    <name type="scientific">Brevibacillus formosus</name>
    <dbReference type="NCBI Taxonomy" id="54913"/>
    <lineage>
        <taxon>Bacteria</taxon>
        <taxon>Bacillati</taxon>
        <taxon>Bacillota</taxon>
        <taxon>Bacilli</taxon>
        <taxon>Bacillales</taxon>
        <taxon>Paenibacillaceae</taxon>
        <taxon>Brevibacillus</taxon>
    </lineage>
</organism>
<feature type="transmembrane region" description="Helical" evidence="1">
    <location>
        <begin position="6"/>
        <end position="24"/>
    </location>
</feature>
<keyword evidence="1" id="KW-1133">Transmembrane helix</keyword>